<protein>
    <recommendedName>
        <fullName evidence="4">NADH dehydrogenase subunit 4</fullName>
    </recommendedName>
</protein>
<accession>A0ABV0W7C0</accession>
<name>A0ABV0W7C0_9TELE</name>
<organism evidence="2 3">
    <name type="scientific">Xenotaenia resolanae</name>
    <dbReference type="NCBI Taxonomy" id="208358"/>
    <lineage>
        <taxon>Eukaryota</taxon>
        <taxon>Metazoa</taxon>
        <taxon>Chordata</taxon>
        <taxon>Craniata</taxon>
        <taxon>Vertebrata</taxon>
        <taxon>Euteleostomi</taxon>
        <taxon>Actinopterygii</taxon>
        <taxon>Neopterygii</taxon>
        <taxon>Teleostei</taxon>
        <taxon>Neoteleostei</taxon>
        <taxon>Acanthomorphata</taxon>
        <taxon>Ovalentaria</taxon>
        <taxon>Atherinomorphae</taxon>
        <taxon>Cyprinodontiformes</taxon>
        <taxon>Goodeidae</taxon>
        <taxon>Xenotaenia</taxon>
    </lineage>
</organism>
<evidence type="ECO:0000313" key="3">
    <source>
        <dbReference type="Proteomes" id="UP001444071"/>
    </source>
</evidence>
<keyword evidence="1" id="KW-0472">Membrane</keyword>
<evidence type="ECO:0008006" key="4">
    <source>
        <dbReference type="Google" id="ProtNLM"/>
    </source>
</evidence>
<keyword evidence="1" id="KW-0812">Transmembrane</keyword>
<reference evidence="2 3" key="1">
    <citation type="submission" date="2021-06" db="EMBL/GenBank/DDBJ databases">
        <authorList>
            <person name="Palmer J.M."/>
        </authorList>
    </citation>
    <scope>NUCLEOTIDE SEQUENCE [LARGE SCALE GENOMIC DNA]</scope>
    <source>
        <strain evidence="2 3">XR_2019</strain>
        <tissue evidence="2">Muscle</tissue>
    </source>
</reference>
<sequence>MTFHAASDLFPAQQRFYPKRRLGLSFFSCYNFADVSFAVQSDNQFSEDFLFPMDPPLLLMLLFSTFLSLLLLPVLLPLVVSTFPCQERHKAWLLLMHLIDGMAQIQWSVGLQLSPSWSPGNDVNEVYPSIKSQWLLSRSLSQ</sequence>
<comment type="caution">
    <text evidence="2">The sequence shown here is derived from an EMBL/GenBank/DDBJ whole genome shotgun (WGS) entry which is preliminary data.</text>
</comment>
<evidence type="ECO:0000256" key="1">
    <source>
        <dbReference type="SAM" id="Phobius"/>
    </source>
</evidence>
<evidence type="ECO:0000313" key="2">
    <source>
        <dbReference type="EMBL" id="MEQ2265369.1"/>
    </source>
</evidence>
<dbReference type="EMBL" id="JAHRIM010032184">
    <property type="protein sequence ID" value="MEQ2265369.1"/>
    <property type="molecule type" value="Genomic_DNA"/>
</dbReference>
<keyword evidence="1" id="KW-1133">Transmembrane helix</keyword>
<keyword evidence="3" id="KW-1185">Reference proteome</keyword>
<dbReference type="Proteomes" id="UP001444071">
    <property type="component" value="Unassembled WGS sequence"/>
</dbReference>
<gene>
    <name evidence="2" type="ORF">XENORESO_006302</name>
</gene>
<feature type="transmembrane region" description="Helical" evidence="1">
    <location>
        <begin position="59"/>
        <end position="79"/>
    </location>
</feature>
<proteinExistence type="predicted"/>